<protein>
    <submittedName>
        <fullName evidence="1">Uncharacterized protein</fullName>
    </submittedName>
</protein>
<dbReference type="Proteomes" id="UP000265520">
    <property type="component" value="Unassembled WGS sequence"/>
</dbReference>
<evidence type="ECO:0000313" key="1">
    <source>
        <dbReference type="EMBL" id="MCI65462.1"/>
    </source>
</evidence>
<accession>A0A392TWH5</accession>
<comment type="caution">
    <text evidence="1">The sequence shown here is derived from an EMBL/GenBank/DDBJ whole genome shotgun (WGS) entry which is preliminary data.</text>
</comment>
<sequence>MMSPGEDHDVAGRGEATLSPVVTRSRQWMANFLLLGRYLSSGEPRRQGPCQTCLFDGFECK</sequence>
<keyword evidence="2" id="KW-1185">Reference proteome</keyword>
<feature type="non-terminal residue" evidence="1">
    <location>
        <position position="61"/>
    </location>
</feature>
<dbReference type="AlphaFoldDB" id="A0A392TWH5"/>
<dbReference type="EMBL" id="LXQA010676440">
    <property type="protein sequence ID" value="MCI65462.1"/>
    <property type="molecule type" value="Genomic_DNA"/>
</dbReference>
<name>A0A392TWH5_9FABA</name>
<evidence type="ECO:0000313" key="2">
    <source>
        <dbReference type="Proteomes" id="UP000265520"/>
    </source>
</evidence>
<organism evidence="1 2">
    <name type="scientific">Trifolium medium</name>
    <dbReference type="NCBI Taxonomy" id="97028"/>
    <lineage>
        <taxon>Eukaryota</taxon>
        <taxon>Viridiplantae</taxon>
        <taxon>Streptophyta</taxon>
        <taxon>Embryophyta</taxon>
        <taxon>Tracheophyta</taxon>
        <taxon>Spermatophyta</taxon>
        <taxon>Magnoliopsida</taxon>
        <taxon>eudicotyledons</taxon>
        <taxon>Gunneridae</taxon>
        <taxon>Pentapetalae</taxon>
        <taxon>rosids</taxon>
        <taxon>fabids</taxon>
        <taxon>Fabales</taxon>
        <taxon>Fabaceae</taxon>
        <taxon>Papilionoideae</taxon>
        <taxon>50 kb inversion clade</taxon>
        <taxon>NPAAA clade</taxon>
        <taxon>Hologalegina</taxon>
        <taxon>IRL clade</taxon>
        <taxon>Trifolieae</taxon>
        <taxon>Trifolium</taxon>
    </lineage>
</organism>
<proteinExistence type="predicted"/>
<reference evidence="1 2" key="1">
    <citation type="journal article" date="2018" name="Front. Plant Sci.">
        <title>Red Clover (Trifolium pratense) and Zigzag Clover (T. medium) - A Picture of Genomic Similarities and Differences.</title>
        <authorList>
            <person name="Dluhosova J."/>
            <person name="Istvanek J."/>
            <person name="Nedelnik J."/>
            <person name="Repkova J."/>
        </authorList>
    </citation>
    <scope>NUCLEOTIDE SEQUENCE [LARGE SCALE GENOMIC DNA]</scope>
    <source>
        <strain evidence="2">cv. 10/8</strain>
        <tissue evidence="1">Leaf</tissue>
    </source>
</reference>